<protein>
    <submittedName>
        <fullName evidence="2">Uncharacterized protein</fullName>
    </submittedName>
</protein>
<sequence length="183" mass="19870">MTTETPIDGPQLPPRAKRADRRWLVVAIAVIAASAVLVAWQVSRSAQGSVARHAAAEQGIEVVGDDWVKVEQTEAGFRVCVYTGTGDSGDFEESSDICDIAVYTYEIVPATAGEADGWQRFEWPDGSLDARWDPAASPDPLLVVDAGYRSWKVRATSRHGTSEEDVRRNLAVLLDDVAFIPSP</sequence>
<evidence type="ECO:0000313" key="2">
    <source>
        <dbReference type="EMBL" id="MDN4476937.1"/>
    </source>
</evidence>
<keyword evidence="1" id="KW-0812">Transmembrane</keyword>
<reference evidence="2" key="1">
    <citation type="submission" date="2023-06" db="EMBL/GenBank/DDBJ databases">
        <title>Sysu t00192.</title>
        <authorList>
            <person name="Gao L."/>
            <person name="Fang B.-Z."/>
            <person name="Li W.-J."/>
        </authorList>
    </citation>
    <scope>NUCLEOTIDE SEQUENCE</scope>
    <source>
        <strain evidence="2">SYSU T00192</strain>
    </source>
</reference>
<gene>
    <name evidence="2" type="ORF">QQX09_13845</name>
</gene>
<evidence type="ECO:0000313" key="3">
    <source>
        <dbReference type="Proteomes" id="UP001172728"/>
    </source>
</evidence>
<evidence type="ECO:0000256" key="1">
    <source>
        <dbReference type="SAM" id="Phobius"/>
    </source>
</evidence>
<keyword evidence="1" id="KW-1133">Transmembrane helix</keyword>
<proteinExistence type="predicted"/>
<dbReference type="RefSeq" id="WP_301135835.1">
    <property type="nucleotide sequence ID" value="NZ_JAUHPW010000013.1"/>
</dbReference>
<keyword evidence="3" id="KW-1185">Reference proteome</keyword>
<dbReference type="Proteomes" id="UP001172728">
    <property type="component" value="Unassembled WGS sequence"/>
</dbReference>
<keyword evidence="1" id="KW-0472">Membrane</keyword>
<organism evidence="2 3">
    <name type="scientific">Demequina litoralis</name>
    <dbReference type="NCBI Taxonomy" id="3051660"/>
    <lineage>
        <taxon>Bacteria</taxon>
        <taxon>Bacillati</taxon>
        <taxon>Actinomycetota</taxon>
        <taxon>Actinomycetes</taxon>
        <taxon>Micrococcales</taxon>
        <taxon>Demequinaceae</taxon>
        <taxon>Demequina</taxon>
    </lineage>
</organism>
<dbReference type="EMBL" id="JAUHPW010000013">
    <property type="protein sequence ID" value="MDN4476937.1"/>
    <property type="molecule type" value="Genomic_DNA"/>
</dbReference>
<accession>A0ABT8GD11</accession>
<comment type="caution">
    <text evidence="2">The sequence shown here is derived from an EMBL/GenBank/DDBJ whole genome shotgun (WGS) entry which is preliminary data.</text>
</comment>
<feature type="transmembrane region" description="Helical" evidence="1">
    <location>
        <begin position="23"/>
        <end position="42"/>
    </location>
</feature>
<name>A0ABT8GD11_9MICO</name>